<comment type="similarity">
    <text evidence="2">Belongs to the asparagine synthetase family.</text>
</comment>
<dbReference type="SUPFAM" id="SSF56235">
    <property type="entry name" value="N-terminal nucleophile aminohydrolases (Ntn hydrolases)"/>
    <property type="match status" value="1"/>
</dbReference>
<gene>
    <name evidence="9" type="primary">asnB</name>
    <name evidence="9" type="ORF">GXW78_17635</name>
</gene>
<accession>A0ABS5EKE8</accession>
<dbReference type="InterPro" id="IPR051786">
    <property type="entry name" value="ASN_synthetase/amidase"/>
</dbReference>
<evidence type="ECO:0000256" key="1">
    <source>
        <dbReference type="ARBA" id="ARBA00005187"/>
    </source>
</evidence>
<comment type="pathway">
    <text evidence="1">Amino-acid biosynthesis; L-asparagine biosynthesis; L-asparagine from L-aspartate (L-Gln route): step 1/1.</text>
</comment>
<dbReference type="CDD" id="cd00712">
    <property type="entry name" value="AsnB"/>
    <property type="match status" value="1"/>
</dbReference>
<dbReference type="PANTHER" id="PTHR43284:SF1">
    <property type="entry name" value="ASPARAGINE SYNTHETASE"/>
    <property type="match status" value="1"/>
</dbReference>
<organism evidence="9 10">
    <name type="scientific">Neoroseomonas terrae</name>
    <dbReference type="NCBI Taxonomy" id="424799"/>
    <lineage>
        <taxon>Bacteria</taxon>
        <taxon>Pseudomonadati</taxon>
        <taxon>Pseudomonadota</taxon>
        <taxon>Alphaproteobacteria</taxon>
        <taxon>Acetobacterales</taxon>
        <taxon>Acetobacteraceae</taxon>
        <taxon>Neoroseomonas</taxon>
    </lineage>
</organism>
<dbReference type="EC" id="6.3.5.4" evidence="3"/>
<keyword evidence="9" id="KW-0436">Ligase</keyword>
<evidence type="ECO:0000313" key="9">
    <source>
        <dbReference type="EMBL" id="MBR0651496.1"/>
    </source>
</evidence>
<dbReference type="EMBL" id="JAAEDI010000019">
    <property type="protein sequence ID" value="MBR0651496.1"/>
    <property type="molecule type" value="Genomic_DNA"/>
</dbReference>
<dbReference type="InterPro" id="IPR006426">
    <property type="entry name" value="Asn_synth_AEB"/>
</dbReference>
<evidence type="ECO:0000256" key="7">
    <source>
        <dbReference type="ARBA" id="ARBA00048741"/>
    </source>
</evidence>
<protein>
    <recommendedName>
        <fullName evidence="3">asparagine synthase (glutamine-hydrolyzing)</fullName>
        <ecNumber evidence="3">6.3.5.4</ecNumber>
    </recommendedName>
</protein>
<reference evidence="10" key="1">
    <citation type="journal article" date="2021" name="Syst. Appl. Microbiol.">
        <title>Roseomonas hellenica sp. nov., isolated from roots of wild-growing Alkanna tinctoria.</title>
        <authorList>
            <person name="Rat A."/>
            <person name="Naranjo H.D."/>
            <person name="Lebbe L."/>
            <person name="Cnockaert M."/>
            <person name="Krigas N."/>
            <person name="Grigoriadou K."/>
            <person name="Maloupa E."/>
            <person name="Willems A."/>
        </authorList>
    </citation>
    <scope>NUCLEOTIDE SEQUENCE [LARGE SCALE GENOMIC DNA]</scope>
    <source>
        <strain evidence="10">LMG 31159</strain>
    </source>
</reference>
<keyword evidence="4" id="KW-0547">Nucleotide-binding</keyword>
<dbReference type="InterPro" id="IPR033738">
    <property type="entry name" value="AsnB_N"/>
</dbReference>
<dbReference type="Pfam" id="PF00733">
    <property type="entry name" value="Asn_synthase"/>
    <property type="match status" value="1"/>
</dbReference>
<dbReference type="SUPFAM" id="SSF52402">
    <property type="entry name" value="Adenine nucleotide alpha hydrolases-like"/>
    <property type="match status" value="1"/>
</dbReference>
<dbReference type="InterPro" id="IPR029055">
    <property type="entry name" value="Ntn_hydrolases_N"/>
</dbReference>
<evidence type="ECO:0000259" key="8">
    <source>
        <dbReference type="PROSITE" id="PS51278"/>
    </source>
</evidence>
<dbReference type="PROSITE" id="PS51278">
    <property type="entry name" value="GATASE_TYPE_2"/>
    <property type="match status" value="1"/>
</dbReference>
<dbReference type="CDD" id="cd01991">
    <property type="entry name" value="Asn_synthase_B_C"/>
    <property type="match status" value="1"/>
</dbReference>
<keyword evidence="10" id="KW-1185">Reference proteome</keyword>
<evidence type="ECO:0000256" key="4">
    <source>
        <dbReference type="ARBA" id="ARBA00022741"/>
    </source>
</evidence>
<evidence type="ECO:0000313" key="10">
    <source>
        <dbReference type="Proteomes" id="UP000698752"/>
    </source>
</evidence>
<evidence type="ECO:0000256" key="3">
    <source>
        <dbReference type="ARBA" id="ARBA00012737"/>
    </source>
</evidence>
<name>A0ABS5EKE8_9PROT</name>
<comment type="caution">
    <text evidence="9">The sequence shown here is derived from an EMBL/GenBank/DDBJ whole genome shotgun (WGS) entry which is preliminary data.</text>
</comment>
<dbReference type="PIRSF" id="PIRSF001589">
    <property type="entry name" value="Asn_synthetase_glu-h"/>
    <property type="match status" value="1"/>
</dbReference>
<dbReference type="RefSeq" id="WP_211870166.1">
    <property type="nucleotide sequence ID" value="NZ_JAAEDI010000019.1"/>
</dbReference>
<dbReference type="InterPro" id="IPR014729">
    <property type="entry name" value="Rossmann-like_a/b/a_fold"/>
</dbReference>
<dbReference type="InterPro" id="IPR017932">
    <property type="entry name" value="GATase_2_dom"/>
</dbReference>
<dbReference type="PANTHER" id="PTHR43284">
    <property type="entry name" value="ASPARAGINE SYNTHETASE (GLUTAMINE-HYDROLYZING)"/>
    <property type="match status" value="1"/>
</dbReference>
<dbReference type="Pfam" id="PF13537">
    <property type="entry name" value="GATase_7"/>
    <property type="match status" value="1"/>
</dbReference>
<dbReference type="NCBIfam" id="TIGR01536">
    <property type="entry name" value="asn_synth_AEB"/>
    <property type="match status" value="1"/>
</dbReference>
<dbReference type="GO" id="GO:0004066">
    <property type="term" value="F:asparagine synthase (glutamine-hydrolyzing) activity"/>
    <property type="evidence" value="ECO:0007669"/>
    <property type="project" value="UniProtKB-EC"/>
</dbReference>
<keyword evidence="6" id="KW-0315">Glutamine amidotransferase</keyword>
<comment type="catalytic activity">
    <reaction evidence="7">
        <text>L-aspartate + L-glutamine + ATP + H2O = L-asparagine + L-glutamate + AMP + diphosphate + H(+)</text>
        <dbReference type="Rhea" id="RHEA:12228"/>
        <dbReference type="ChEBI" id="CHEBI:15377"/>
        <dbReference type="ChEBI" id="CHEBI:15378"/>
        <dbReference type="ChEBI" id="CHEBI:29985"/>
        <dbReference type="ChEBI" id="CHEBI:29991"/>
        <dbReference type="ChEBI" id="CHEBI:30616"/>
        <dbReference type="ChEBI" id="CHEBI:33019"/>
        <dbReference type="ChEBI" id="CHEBI:58048"/>
        <dbReference type="ChEBI" id="CHEBI:58359"/>
        <dbReference type="ChEBI" id="CHEBI:456215"/>
        <dbReference type="EC" id="6.3.5.4"/>
    </reaction>
</comment>
<dbReference type="Gene3D" id="3.60.20.10">
    <property type="entry name" value="Glutamine Phosphoribosylpyrophosphate, subunit 1, domain 1"/>
    <property type="match status" value="1"/>
</dbReference>
<keyword evidence="5" id="KW-0067">ATP-binding</keyword>
<evidence type="ECO:0000256" key="2">
    <source>
        <dbReference type="ARBA" id="ARBA00005752"/>
    </source>
</evidence>
<evidence type="ECO:0000256" key="5">
    <source>
        <dbReference type="ARBA" id="ARBA00022840"/>
    </source>
</evidence>
<sequence>MCGIAGLFHPFDGAPPGSRRLVRMTDAIAHRGPDGSGLHLAPGLGLGHRRLAIVDLAGGAQPMFTEDERLCIVFNGEIYNHHALRARLEAAGHRFRTRSDTEAILLAWRAWGVGCLDQLDGMFAFALWDAARGTLLLARDRLGEKPLDYAWLPDGTLAFASEPAALLTLPELPRGLDPAAVDDFLALGYVPDPATIHAAIRRLPPAHFMLLHRGRDGGGDSAPRRYWSLPTAAGPAPDDAPAELAARLDAAVRARLMADVPLGAFLSGGVDSAGVAAMAARAAAGPLATFTIGFEGAGDERALAASVAARYGTAHTAEPGQADYVAAAAEQAALFGEPFGDHSSVPTLAVARLARRHVTVALTGDGGDEVFAGYRRYRWHSLAEAVRRHLPAGARRRVLGGLARAYPRMAGAPRWLRAKSTLTEMSLDSAIGYYRTICKMQEDRRRGVLSRRLRTELDGHDPAARFAALMDECDPGDGLLQAQYADIHTYLPGDILVKVDRMSMATSLEVRPPLLDPSLVAWGLALPARVKLQGGHGKQVLRKALAPLLPSELLWGRKRGFAADIAGQLRTRMPQLRAQLLSAPMLDSGLFDSEAIARLTEEHADGVADHAQPLWQLLMFAAFLDQREASRPADPAPALARS</sequence>
<proteinExistence type="inferred from homology"/>
<dbReference type="InterPro" id="IPR001962">
    <property type="entry name" value="Asn_synthase"/>
</dbReference>
<feature type="domain" description="Glutamine amidotransferase type-2" evidence="8">
    <location>
        <begin position="2"/>
        <end position="214"/>
    </location>
</feature>
<evidence type="ECO:0000256" key="6">
    <source>
        <dbReference type="ARBA" id="ARBA00022962"/>
    </source>
</evidence>
<dbReference type="Proteomes" id="UP000698752">
    <property type="component" value="Unassembled WGS sequence"/>
</dbReference>
<dbReference type="Gene3D" id="3.40.50.620">
    <property type="entry name" value="HUPs"/>
    <property type="match status" value="1"/>
</dbReference>